<dbReference type="PANTHER" id="PTHR10629">
    <property type="entry name" value="CYTOSINE-SPECIFIC METHYLTRANSFERASE"/>
    <property type="match status" value="1"/>
</dbReference>
<reference evidence="8 9" key="1">
    <citation type="submission" date="2018-03" db="EMBL/GenBank/DDBJ databases">
        <title>Lachnoclostridium SNUG30386 gen.nov., sp.nov., isolated from human faeces.</title>
        <authorList>
            <person name="Seo B."/>
            <person name="Jeon K."/>
            <person name="Ko G."/>
        </authorList>
    </citation>
    <scope>NUCLEOTIDE SEQUENCE [LARGE SCALE GENOMIC DNA]</scope>
    <source>
        <strain evidence="8 9">SNUG30386</strain>
    </source>
</reference>
<accession>A0A2T3FNT7</accession>
<dbReference type="PRINTS" id="PR00105">
    <property type="entry name" value="C5METTRFRASE"/>
</dbReference>
<dbReference type="Gene3D" id="3.40.50.150">
    <property type="entry name" value="Vaccinia Virus protein VP39"/>
    <property type="match status" value="1"/>
</dbReference>
<dbReference type="InterPro" id="IPR050390">
    <property type="entry name" value="C5-Methyltransferase"/>
</dbReference>
<dbReference type="GO" id="GO:0032259">
    <property type="term" value="P:methylation"/>
    <property type="evidence" value="ECO:0007669"/>
    <property type="project" value="UniProtKB-KW"/>
</dbReference>
<dbReference type="NCBIfam" id="TIGR00675">
    <property type="entry name" value="dcm"/>
    <property type="match status" value="1"/>
</dbReference>
<name>A0A2T3FNT7_9CLOT</name>
<dbReference type="Gene3D" id="3.90.120.10">
    <property type="entry name" value="DNA Methylase, subunit A, domain 2"/>
    <property type="match status" value="1"/>
</dbReference>
<evidence type="ECO:0000256" key="4">
    <source>
        <dbReference type="ARBA" id="ARBA00022691"/>
    </source>
</evidence>
<keyword evidence="3 6" id="KW-0808">Transferase</keyword>
<evidence type="ECO:0000256" key="7">
    <source>
        <dbReference type="RuleBase" id="RU000416"/>
    </source>
</evidence>
<dbReference type="PANTHER" id="PTHR10629:SF52">
    <property type="entry name" value="DNA (CYTOSINE-5)-METHYLTRANSFERASE 1"/>
    <property type="match status" value="1"/>
</dbReference>
<dbReference type="Pfam" id="PF00145">
    <property type="entry name" value="DNA_methylase"/>
    <property type="match status" value="1"/>
</dbReference>
<sequence>MPNIVIFSFFSGVGILDLAFEKNGYEIVFVNEYESCFMEAYRFSRRNLLIKEPRLGYSNKSALVYTKGKNKQKLIRMIQEEKAAGNVVGFIGGPPCPDFSIGGKNRGASGKNGRLTKTYFDLIVRCKPDFFLFENVKGLVKTEKHRRFYNEMKMKVTHSGYVISDKVVNALSYGVPQFRERILMVGFWGNDFRRKGVLNVDERNYFSFPWEKYKQFDIEKILSLNWPVAEEFKENSKRDFVYDVPESLTVEYWFRKNKVTEHPNQNKVFSVKDGLEKIKRIFEGDTKRKSFKRLHRWKYSPTAAYGNNEVHLHPYKVRRLSVAEAMAIQSLPEKFILPNDIPLTAMFKMIGNGVPYLMAECIAKTLKELVSQVYDV</sequence>
<evidence type="ECO:0000256" key="5">
    <source>
        <dbReference type="ARBA" id="ARBA00022747"/>
    </source>
</evidence>
<dbReference type="RefSeq" id="WP_107001147.1">
    <property type="nucleotide sequence ID" value="NZ_PYLO01000003.1"/>
</dbReference>
<comment type="caution">
    <text evidence="8">The sequence shown here is derived from an EMBL/GenBank/DDBJ whole genome shotgun (WGS) entry which is preliminary data.</text>
</comment>
<comment type="similarity">
    <text evidence="6 7">Belongs to the class I-like SAM-binding methyltransferase superfamily. C5-methyltransferase family.</text>
</comment>
<evidence type="ECO:0000256" key="3">
    <source>
        <dbReference type="ARBA" id="ARBA00022679"/>
    </source>
</evidence>
<dbReference type="EMBL" id="PYLO01000003">
    <property type="protein sequence ID" value="PST36935.1"/>
    <property type="molecule type" value="Genomic_DNA"/>
</dbReference>
<protein>
    <recommendedName>
        <fullName evidence="1">DNA (cytosine-5-)-methyltransferase</fullName>
        <ecNumber evidence="1">2.1.1.37</ecNumber>
    </recommendedName>
</protein>
<proteinExistence type="inferred from homology"/>
<feature type="active site" evidence="6">
    <location>
        <position position="96"/>
    </location>
</feature>
<dbReference type="InterPro" id="IPR001525">
    <property type="entry name" value="C5_MeTfrase"/>
</dbReference>
<keyword evidence="9" id="KW-1185">Reference proteome</keyword>
<dbReference type="GO" id="GO:0009307">
    <property type="term" value="P:DNA restriction-modification system"/>
    <property type="evidence" value="ECO:0007669"/>
    <property type="project" value="UniProtKB-KW"/>
</dbReference>
<organism evidence="8 9">
    <name type="scientific">Clostridium fessum</name>
    <dbReference type="NCBI Taxonomy" id="2126740"/>
    <lineage>
        <taxon>Bacteria</taxon>
        <taxon>Bacillati</taxon>
        <taxon>Bacillota</taxon>
        <taxon>Clostridia</taxon>
        <taxon>Eubacteriales</taxon>
        <taxon>Clostridiaceae</taxon>
        <taxon>Clostridium</taxon>
    </lineage>
</organism>
<keyword evidence="2 6" id="KW-0489">Methyltransferase</keyword>
<dbReference type="AlphaFoldDB" id="A0A2T3FNT7"/>
<dbReference type="SUPFAM" id="SSF53335">
    <property type="entry name" value="S-adenosyl-L-methionine-dependent methyltransferases"/>
    <property type="match status" value="1"/>
</dbReference>
<dbReference type="GO" id="GO:0003886">
    <property type="term" value="F:DNA (cytosine-5-)-methyltransferase activity"/>
    <property type="evidence" value="ECO:0007669"/>
    <property type="project" value="UniProtKB-EC"/>
</dbReference>
<keyword evidence="5" id="KW-0680">Restriction system</keyword>
<dbReference type="Proteomes" id="UP000241048">
    <property type="component" value="Unassembled WGS sequence"/>
</dbReference>
<evidence type="ECO:0000256" key="6">
    <source>
        <dbReference type="PROSITE-ProRule" id="PRU01016"/>
    </source>
</evidence>
<evidence type="ECO:0000313" key="8">
    <source>
        <dbReference type="EMBL" id="PST36935.1"/>
    </source>
</evidence>
<evidence type="ECO:0000256" key="1">
    <source>
        <dbReference type="ARBA" id="ARBA00011975"/>
    </source>
</evidence>
<keyword evidence="4 6" id="KW-0949">S-adenosyl-L-methionine</keyword>
<dbReference type="PROSITE" id="PS51679">
    <property type="entry name" value="SAM_MT_C5"/>
    <property type="match status" value="1"/>
</dbReference>
<dbReference type="EC" id="2.1.1.37" evidence="1"/>
<evidence type="ECO:0000256" key="2">
    <source>
        <dbReference type="ARBA" id="ARBA00022603"/>
    </source>
</evidence>
<evidence type="ECO:0000313" key="9">
    <source>
        <dbReference type="Proteomes" id="UP000241048"/>
    </source>
</evidence>
<gene>
    <name evidence="8" type="ORF">C7U56_10310</name>
</gene>
<dbReference type="InterPro" id="IPR029063">
    <property type="entry name" value="SAM-dependent_MTases_sf"/>
</dbReference>